<organism evidence="1">
    <name type="scientific">Zea mays</name>
    <name type="common">Maize</name>
    <dbReference type="NCBI Taxonomy" id="4577"/>
    <lineage>
        <taxon>Eukaryota</taxon>
        <taxon>Viridiplantae</taxon>
        <taxon>Streptophyta</taxon>
        <taxon>Embryophyta</taxon>
        <taxon>Tracheophyta</taxon>
        <taxon>Spermatophyta</taxon>
        <taxon>Magnoliopsida</taxon>
        <taxon>Liliopsida</taxon>
        <taxon>Poales</taxon>
        <taxon>Poaceae</taxon>
        <taxon>PACMAD clade</taxon>
        <taxon>Panicoideae</taxon>
        <taxon>Andropogonodae</taxon>
        <taxon>Andropogoneae</taxon>
        <taxon>Tripsacinae</taxon>
        <taxon>Zea</taxon>
    </lineage>
</organism>
<reference evidence="1" key="1">
    <citation type="submission" date="2015-12" db="EMBL/GenBank/DDBJ databases">
        <title>Update maize B73 reference genome by single molecule sequencing technologies.</title>
        <authorList>
            <consortium name="Maize Genome Sequencing Project"/>
            <person name="Ware D."/>
        </authorList>
    </citation>
    <scope>NUCLEOTIDE SEQUENCE</scope>
    <source>
        <tissue evidence="1">Seedling</tissue>
    </source>
</reference>
<evidence type="ECO:0000313" key="1">
    <source>
        <dbReference type="EMBL" id="AQK72848.1"/>
    </source>
</evidence>
<proteinExistence type="predicted"/>
<dbReference type="AlphaFoldDB" id="A0A1D6HDV9"/>
<dbReference type="EMBL" id="CM000781">
    <property type="protein sequence ID" value="AQK72848.1"/>
    <property type="molecule type" value="Genomic_DNA"/>
</dbReference>
<accession>A0A1D6HDV9</accession>
<name>A0A1D6HDV9_MAIZE</name>
<sequence>MLPLVTPNTSDATFLIQVAIFTHMLFASSSSDQAPSTKTLSLKTSDVSPLSFHHFVLAILACLSLMVRIRKRKSATTRLCWGTTLSP</sequence>
<gene>
    <name evidence="1" type="ORF">ZEAMMB73_Zm00001d017303</name>
</gene>
<protein>
    <submittedName>
        <fullName evidence="1">Regulator of nonsense transcripts UPF2</fullName>
    </submittedName>
</protein>
<feature type="non-terminal residue" evidence="1">
    <location>
        <position position="87"/>
    </location>
</feature>